<evidence type="ECO:0000256" key="1">
    <source>
        <dbReference type="PROSITE-ProRule" id="PRU00267"/>
    </source>
</evidence>
<evidence type="ECO:0000259" key="3">
    <source>
        <dbReference type="PROSITE" id="PS50118"/>
    </source>
</evidence>
<comment type="caution">
    <text evidence="4">The sequence shown here is derived from an EMBL/GenBank/DDBJ whole genome shotgun (WGS) entry which is preliminary data.</text>
</comment>
<dbReference type="GO" id="GO:0005634">
    <property type="term" value="C:nucleus"/>
    <property type="evidence" value="ECO:0007669"/>
    <property type="project" value="UniProtKB-UniRule"/>
</dbReference>
<keyword evidence="1" id="KW-0539">Nucleus</keyword>
<protein>
    <submittedName>
        <fullName evidence="4">High mobility group box domain</fullName>
    </submittedName>
</protein>
<organism evidence="4 5">
    <name type="scientific">Pseudocohnilembus persalinus</name>
    <name type="common">Ciliate</name>
    <dbReference type="NCBI Taxonomy" id="266149"/>
    <lineage>
        <taxon>Eukaryota</taxon>
        <taxon>Sar</taxon>
        <taxon>Alveolata</taxon>
        <taxon>Ciliophora</taxon>
        <taxon>Intramacronucleata</taxon>
        <taxon>Oligohymenophorea</taxon>
        <taxon>Scuticociliatia</taxon>
        <taxon>Philasterida</taxon>
        <taxon>Pseudocohnilembidae</taxon>
        <taxon>Pseudocohnilembus</taxon>
    </lineage>
</organism>
<reference evidence="4 5" key="1">
    <citation type="journal article" date="2015" name="Sci. Rep.">
        <title>Genome of the facultative scuticociliatosis pathogen Pseudocohnilembus persalinus provides insight into its virulence through horizontal gene transfer.</title>
        <authorList>
            <person name="Xiong J."/>
            <person name="Wang G."/>
            <person name="Cheng J."/>
            <person name="Tian M."/>
            <person name="Pan X."/>
            <person name="Warren A."/>
            <person name="Jiang C."/>
            <person name="Yuan D."/>
            <person name="Miao W."/>
        </authorList>
    </citation>
    <scope>NUCLEOTIDE SEQUENCE [LARGE SCALE GENOMIC DNA]</scope>
    <source>
        <strain evidence="4">36N120E</strain>
    </source>
</reference>
<gene>
    <name evidence="4" type="ORF">PPERSA_12397</name>
</gene>
<dbReference type="Proteomes" id="UP000054937">
    <property type="component" value="Unassembled WGS sequence"/>
</dbReference>
<dbReference type="InParanoid" id="A0A0V0QNV2"/>
<dbReference type="EMBL" id="LDAU01000122">
    <property type="protein sequence ID" value="KRX03950.1"/>
    <property type="molecule type" value="Genomic_DNA"/>
</dbReference>
<dbReference type="AlphaFoldDB" id="A0A0V0QNV2"/>
<dbReference type="InterPro" id="IPR036910">
    <property type="entry name" value="HMG_box_dom_sf"/>
</dbReference>
<dbReference type="OMA" id="CPAYFST"/>
<feature type="compositionally biased region" description="Basic and acidic residues" evidence="2">
    <location>
        <begin position="261"/>
        <end position="272"/>
    </location>
</feature>
<name>A0A0V0QNV2_PSEPJ</name>
<dbReference type="SUPFAM" id="SSF47095">
    <property type="entry name" value="HMG-box"/>
    <property type="match status" value="1"/>
</dbReference>
<dbReference type="GO" id="GO:0003677">
    <property type="term" value="F:DNA binding"/>
    <property type="evidence" value="ECO:0007669"/>
    <property type="project" value="UniProtKB-UniRule"/>
</dbReference>
<feature type="region of interest" description="Disordered" evidence="2">
    <location>
        <begin position="261"/>
        <end position="288"/>
    </location>
</feature>
<dbReference type="PROSITE" id="PS50118">
    <property type="entry name" value="HMG_BOX_2"/>
    <property type="match status" value="1"/>
</dbReference>
<proteinExistence type="predicted"/>
<sequence length="288" mass="34396">MFKNIICKGNQAINLQASSFNFCPAYFSTQWFIKKNYLIPEPPKQPTSAYAQYVKYQFQNNQQVKQMGVKDSATLISKLYQSPDQDKALKQEFQKAYEKEKNQYQKERKEYLEKFEIPTSKLSVFNIYVKENFTKIKDMKKVSQDFKKLSKTELAAYEKKTEEINKKNLEKKAKFEDKYKIPFVEERSALKVFRMQNSQLTKEQQQEKYSKLSAMEKTELVEKDVQQQKENLLKFLKDLNVTPEEFKVIYNKHVRKLRRAEKLQSKKEEQEQQKTQTQTQTQQKTATK</sequence>
<keyword evidence="5" id="KW-1185">Reference proteome</keyword>
<accession>A0A0V0QNV2</accession>
<feature type="DNA-binding region" description="HMG box" evidence="1">
    <location>
        <begin position="43"/>
        <end position="112"/>
    </location>
</feature>
<feature type="domain" description="HMG box" evidence="3">
    <location>
        <begin position="43"/>
        <end position="112"/>
    </location>
</feature>
<evidence type="ECO:0000256" key="2">
    <source>
        <dbReference type="SAM" id="MobiDB-lite"/>
    </source>
</evidence>
<evidence type="ECO:0000313" key="5">
    <source>
        <dbReference type="Proteomes" id="UP000054937"/>
    </source>
</evidence>
<keyword evidence="1" id="KW-0238">DNA-binding</keyword>
<dbReference type="InterPro" id="IPR009071">
    <property type="entry name" value="HMG_box_dom"/>
</dbReference>
<feature type="compositionally biased region" description="Low complexity" evidence="2">
    <location>
        <begin position="273"/>
        <end position="288"/>
    </location>
</feature>
<dbReference type="Gene3D" id="1.10.30.10">
    <property type="entry name" value="High mobility group box domain"/>
    <property type="match status" value="1"/>
</dbReference>
<evidence type="ECO:0000313" key="4">
    <source>
        <dbReference type="EMBL" id="KRX03950.1"/>
    </source>
</evidence>